<evidence type="ECO:0000313" key="2">
    <source>
        <dbReference type="EMBL" id="MEK8027968.1"/>
    </source>
</evidence>
<dbReference type="InterPro" id="IPR009495">
    <property type="entry name" value="NrsF"/>
</dbReference>
<comment type="caution">
    <text evidence="2">The sequence shown here is derived from an EMBL/GenBank/DDBJ whole genome shotgun (WGS) entry which is preliminary data.</text>
</comment>
<feature type="transmembrane region" description="Helical" evidence="1">
    <location>
        <begin position="92"/>
        <end position="110"/>
    </location>
</feature>
<feature type="transmembrane region" description="Helical" evidence="1">
    <location>
        <begin position="29"/>
        <end position="47"/>
    </location>
</feature>
<feature type="transmembrane region" description="Helical" evidence="1">
    <location>
        <begin position="183"/>
        <end position="205"/>
    </location>
</feature>
<dbReference type="Pfam" id="PF06532">
    <property type="entry name" value="NrsF"/>
    <property type="match status" value="1"/>
</dbReference>
<dbReference type="EMBL" id="JBBUTF010000018">
    <property type="protein sequence ID" value="MEK8027968.1"/>
    <property type="molecule type" value="Genomic_DNA"/>
</dbReference>
<organism evidence="2 3">
    <name type="scientific">Pseudaquabacterium rugosum</name>
    <dbReference type="NCBI Taxonomy" id="2984194"/>
    <lineage>
        <taxon>Bacteria</taxon>
        <taxon>Pseudomonadati</taxon>
        <taxon>Pseudomonadota</taxon>
        <taxon>Betaproteobacteria</taxon>
        <taxon>Burkholderiales</taxon>
        <taxon>Sphaerotilaceae</taxon>
        <taxon>Pseudaquabacterium</taxon>
    </lineage>
</organism>
<keyword evidence="1" id="KW-0812">Transmembrane</keyword>
<proteinExistence type="predicted"/>
<feature type="transmembrane region" description="Helical" evidence="1">
    <location>
        <begin position="59"/>
        <end position="80"/>
    </location>
</feature>
<feature type="transmembrane region" description="Helical" evidence="1">
    <location>
        <begin position="159"/>
        <end position="177"/>
    </location>
</feature>
<keyword evidence="1" id="KW-0472">Membrane</keyword>
<sequence>MKTDDLITLLARQAGPAPRHAVARRLAPVLPLGLAASIAGAGWLQGFVPGSLWAQPGPWFKLAYALAMAAMAAWWCARLARPAAPQRAPARGVLLLGAAALAVGLLGWQAAPEAGRLPQLLGHSAARCPWAVAGLALPALGAGLWALRGLAPTHPRRAGFAVGLLAGALGAAGYALACTELALSFIAVWYSLGMLLAAALGAWAGPRVLRW</sequence>
<reference evidence="2 3" key="1">
    <citation type="submission" date="2024-04" db="EMBL/GenBank/DDBJ databases">
        <title>Novel species of the genus Ideonella isolated from streams.</title>
        <authorList>
            <person name="Lu H."/>
        </authorList>
    </citation>
    <scope>NUCLEOTIDE SEQUENCE [LARGE SCALE GENOMIC DNA]</scope>
    <source>
        <strain evidence="2 3">BYS139W</strain>
    </source>
</reference>
<dbReference type="RefSeq" id="WP_341375751.1">
    <property type="nucleotide sequence ID" value="NZ_JBBUTF010000018.1"/>
</dbReference>
<accession>A0ABU9BDJ7</accession>
<keyword evidence="3" id="KW-1185">Reference proteome</keyword>
<protein>
    <submittedName>
        <fullName evidence="2">DUF1109 domain-containing protein</fullName>
    </submittedName>
</protein>
<evidence type="ECO:0000313" key="3">
    <source>
        <dbReference type="Proteomes" id="UP001368500"/>
    </source>
</evidence>
<dbReference type="Proteomes" id="UP001368500">
    <property type="component" value="Unassembled WGS sequence"/>
</dbReference>
<keyword evidence="1" id="KW-1133">Transmembrane helix</keyword>
<feature type="transmembrane region" description="Helical" evidence="1">
    <location>
        <begin position="130"/>
        <end position="147"/>
    </location>
</feature>
<gene>
    <name evidence="2" type="ORF">AACH11_18560</name>
</gene>
<evidence type="ECO:0000256" key="1">
    <source>
        <dbReference type="SAM" id="Phobius"/>
    </source>
</evidence>
<name>A0ABU9BDJ7_9BURK</name>